<dbReference type="GeneID" id="34451727"/>
<dbReference type="GO" id="GO:0006631">
    <property type="term" value="P:fatty acid metabolic process"/>
    <property type="evidence" value="ECO:0007669"/>
    <property type="project" value="InterPro"/>
</dbReference>
<dbReference type="STRING" id="109264.A0A1F7ZT89"/>
<dbReference type="Pfam" id="PF06100">
    <property type="entry name" value="MCRA"/>
    <property type="match status" value="1"/>
</dbReference>
<dbReference type="GO" id="GO:0071949">
    <property type="term" value="F:FAD binding"/>
    <property type="evidence" value="ECO:0007669"/>
    <property type="project" value="InterPro"/>
</dbReference>
<dbReference type="InterPro" id="IPR036188">
    <property type="entry name" value="FAD/NAD-bd_sf"/>
</dbReference>
<dbReference type="SUPFAM" id="SSF51905">
    <property type="entry name" value="FAD/NAD(P)-binding domain"/>
    <property type="match status" value="1"/>
</dbReference>
<dbReference type="RefSeq" id="XP_022386206.1">
    <property type="nucleotide sequence ID" value="XM_022535466.1"/>
</dbReference>
<dbReference type="AlphaFoldDB" id="A0A1F7ZT89"/>
<protein>
    <recommendedName>
        <fullName evidence="3">67 kDa myosin-cross-reactive antigen family protein</fullName>
    </recommendedName>
</protein>
<comment type="caution">
    <text evidence="1">The sequence shown here is derived from an EMBL/GenBank/DDBJ whole genome shotgun (WGS) entry which is preliminary data.</text>
</comment>
<keyword evidence="2" id="KW-1185">Reference proteome</keyword>
<dbReference type="EMBL" id="LYCR01000088">
    <property type="protein sequence ID" value="OGM42489.1"/>
    <property type="molecule type" value="Genomic_DNA"/>
</dbReference>
<dbReference type="Proteomes" id="UP000179179">
    <property type="component" value="Unassembled WGS sequence"/>
</dbReference>
<dbReference type="PANTHER" id="PTHR37417">
    <property type="entry name" value="67 KDA MYOSIN-CROSS-REACTIVE ANTIGEN FAMILY PROTEIN (AFU_ORTHOLOGUE AFUA_5G09970)"/>
    <property type="match status" value="1"/>
</dbReference>
<dbReference type="GO" id="GO:0050151">
    <property type="term" value="F:oleate hydratase activity"/>
    <property type="evidence" value="ECO:0007669"/>
    <property type="project" value="InterPro"/>
</dbReference>
<dbReference type="OrthoDB" id="545169at2759"/>
<proteinExistence type="predicted"/>
<evidence type="ECO:0008006" key="3">
    <source>
        <dbReference type="Google" id="ProtNLM"/>
    </source>
</evidence>
<accession>A0A1F7ZT89</accession>
<evidence type="ECO:0000313" key="2">
    <source>
        <dbReference type="Proteomes" id="UP000179179"/>
    </source>
</evidence>
<dbReference type="PANTHER" id="PTHR37417:SF4">
    <property type="entry name" value="67 KDA MYOSIN-CROSS-REACTIVE ANTIGEN FAMILY PROTEIN (AFU_ORTHOLOGUE AFUA_3G03570)"/>
    <property type="match status" value="1"/>
</dbReference>
<evidence type="ECO:0000313" key="1">
    <source>
        <dbReference type="EMBL" id="OGM42489.1"/>
    </source>
</evidence>
<gene>
    <name evidence="1" type="ORF">ABOM_008337</name>
</gene>
<organism evidence="1 2">
    <name type="scientific">Aspergillus bombycis</name>
    <dbReference type="NCBI Taxonomy" id="109264"/>
    <lineage>
        <taxon>Eukaryota</taxon>
        <taxon>Fungi</taxon>
        <taxon>Dikarya</taxon>
        <taxon>Ascomycota</taxon>
        <taxon>Pezizomycotina</taxon>
        <taxon>Eurotiomycetes</taxon>
        <taxon>Eurotiomycetidae</taxon>
        <taxon>Eurotiales</taxon>
        <taxon>Aspergillaceae</taxon>
        <taxon>Aspergillus</taxon>
    </lineage>
</organism>
<name>A0A1F7ZT89_9EURO</name>
<dbReference type="InterPro" id="IPR010354">
    <property type="entry name" value="Oleate_hydratase"/>
</dbReference>
<reference evidence="1 2" key="1">
    <citation type="journal article" date="2016" name="Genome Biol. Evol.">
        <title>Draft genome sequence of an aflatoxigenic Aspergillus species, A. bombycis.</title>
        <authorList>
            <person name="Moore G.G."/>
            <person name="Mack B.M."/>
            <person name="Beltz S.B."/>
            <person name="Gilbert M.K."/>
        </authorList>
    </citation>
    <scope>NUCLEOTIDE SEQUENCE [LARGE SCALE GENOMIC DNA]</scope>
    <source>
        <strain evidence="2">NRRL 26010</strain>
    </source>
</reference>
<dbReference type="Gene3D" id="3.50.50.60">
    <property type="entry name" value="FAD/NAD(P)-binding domain"/>
    <property type="match status" value="3"/>
</dbReference>
<sequence length="538" mass="60460">MDTRSRTFKRDAQNVQAWLVGNGLASLAAAVYLTRECNVPGRNIHILDLHPGFEGEMATLGNAENGYFLPYQCLPHLYGTCIDSLLSLVPSTLDSDKSLLDDIQEFGRQHQSHPKAPTTSGAIRLKAPDSSGVYTEGFQLGLKHRLELIKVILESEKTLASKKINEAFDTSFFDTGFWLHWSKIFAFQPWHSAIEFRRHLRKYLEDILSLKDVSGTIHTRYNLFDSIVIPIIRYLRDERVDFRFDVEVTDIRFYPESDPATVFEIRLVKDGEECRISLDLEDICLVDLGFSRSGAIYGTNVAAPPFLSSNWEDLLLREWRLWQGLSRKSSKFGNPVNFLSRALESGIETFTTTLQGTEFMRLYDKLTLEPAGSTDTLSLAESNWLITINVPHQPVFPSQPADRHIVCGYGLSPASEGNFVKKPMFACSGVEIFTEVLSHLSFPLQPILAKSTTIPCGMPLGTAPFLTRSNQDRPHVVPHGTTNFACLGQFAELPDETTLSTEYSVRTAQQAVYTLFSLPKSPPRVKKNILLEVFDILV</sequence>